<evidence type="ECO:0000313" key="1">
    <source>
        <dbReference type="EMBL" id="KAH3827516.1"/>
    </source>
</evidence>
<feature type="non-terminal residue" evidence="1">
    <location>
        <position position="53"/>
    </location>
</feature>
<accession>A0A9D4H5S2</accession>
<reference evidence="1" key="2">
    <citation type="submission" date="2020-11" db="EMBL/GenBank/DDBJ databases">
        <authorList>
            <person name="McCartney M.A."/>
            <person name="Auch B."/>
            <person name="Kono T."/>
            <person name="Mallez S."/>
            <person name="Becker A."/>
            <person name="Gohl D.M."/>
            <person name="Silverstein K.A.T."/>
            <person name="Koren S."/>
            <person name="Bechman K.B."/>
            <person name="Herman A."/>
            <person name="Abrahante J.E."/>
            <person name="Garbe J."/>
        </authorList>
    </citation>
    <scope>NUCLEOTIDE SEQUENCE</scope>
    <source>
        <strain evidence="1">Duluth1</strain>
        <tissue evidence="1">Whole animal</tissue>
    </source>
</reference>
<evidence type="ECO:0000313" key="2">
    <source>
        <dbReference type="Proteomes" id="UP000828390"/>
    </source>
</evidence>
<dbReference type="AlphaFoldDB" id="A0A9D4H5S2"/>
<dbReference type="EMBL" id="JAIWYP010000005">
    <property type="protein sequence ID" value="KAH3827516.1"/>
    <property type="molecule type" value="Genomic_DNA"/>
</dbReference>
<proteinExistence type="predicted"/>
<keyword evidence="2" id="KW-1185">Reference proteome</keyword>
<protein>
    <submittedName>
        <fullName evidence="1">Uncharacterized protein</fullName>
    </submittedName>
</protein>
<comment type="caution">
    <text evidence="1">The sequence shown here is derived from an EMBL/GenBank/DDBJ whole genome shotgun (WGS) entry which is preliminary data.</text>
</comment>
<gene>
    <name evidence="1" type="ORF">DPMN_129452</name>
</gene>
<sequence>ISGPFQADASEERSLRRQFAYDNQGIYHLIPLLISGYRKAICEYFYYNFYYLL</sequence>
<organism evidence="1 2">
    <name type="scientific">Dreissena polymorpha</name>
    <name type="common">Zebra mussel</name>
    <name type="synonym">Mytilus polymorpha</name>
    <dbReference type="NCBI Taxonomy" id="45954"/>
    <lineage>
        <taxon>Eukaryota</taxon>
        <taxon>Metazoa</taxon>
        <taxon>Spiralia</taxon>
        <taxon>Lophotrochozoa</taxon>
        <taxon>Mollusca</taxon>
        <taxon>Bivalvia</taxon>
        <taxon>Autobranchia</taxon>
        <taxon>Heteroconchia</taxon>
        <taxon>Euheterodonta</taxon>
        <taxon>Imparidentia</taxon>
        <taxon>Neoheterodontei</taxon>
        <taxon>Myida</taxon>
        <taxon>Dreissenoidea</taxon>
        <taxon>Dreissenidae</taxon>
        <taxon>Dreissena</taxon>
    </lineage>
</organism>
<name>A0A9D4H5S2_DREPO</name>
<dbReference type="Proteomes" id="UP000828390">
    <property type="component" value="Unassembled WGS sequence"/>
</dbReference>
<reference evidence="1" key="1">
    <citation type="journal article" date="2019" name="bioRxiv">
        <title>The Genome of the Zebra Mussel, Dreissena polymorpha: A Resource for Invasive Species Research.</title>
        <authorList>
            <person name="McCartney M.A."/>
            <person name="Auch B."/>
            <person name="Kono T."/>
            <person name="Mallez S."/>
            <person name="Zhang Y."/>
            <person name="Obille A."/>
            <person name="Becker A."/>
            <person name="Abrahante J.E."/>
            <person name="Garbe J."/>
            <person name="Badalamenti J.P."/>
            <person name="Herman A."/>
            <person name="Mangelson H."/>
            <person name="Liachko I."/>
            <person name="Sullivan S."/>
            <person name="Sone E.D."/>
            <person name="Koren S."/>
            <person name="Silverstein K.A.T."/>
            <person name="Beckman K.B."/>
            <person name="Gohl D.M."/>
        </authorList>
    </citation>
    <scope>NUCLEOTIDE SEQUENCE</scope>
    <source>
        <strain evidence="1">Duluth1</strain>
        <tissue evidence="1">Whole animal</tissue>
    </source>
</reference>